<protein>
    <submittedName>
        <fullName evidence="7">TetR family transcriptional regulator</fullName>
    </submittedName>
</protein>
<dbReference type="InterPro" id="IPR009057">
    <property type="entry name" value="Homeodomain-like_sf"/>
</dbReference>
<keyword evidence="3 5" id="KW-0238">DNA-binding</keyword>
<feature type="DNA-binding region" description="H-T-H motif" evidence="5">
    <location>
        <begin position="31"/>
        <end position="50"/>
    </location>
</feature>
<dbReference type="EMBL" id="QPJW01000004">
    <property type="protein sequence ID" value="RCX19723.1"/>
    <property type="molecule type" value="Genomic_DNA"/>
</dbReference>
<keyword evidence="2" id="KW-0805">Transcription regulation</keyword>
<keyword evidence="8" id="KW-1185">Reference proteome</keyword>
<dbReference type="RefSeq" id="WP_114496975.1">
    <property type="nucleotide sequence ID" value="NZ_QPJW01000004.1"/>
</dbReference>
<comment type="caution">
    <text evidence="7">The sequence shown here is derived from an EMBL/GenBank/DDBJ whole genome shotgun (WGS) entry which is preliminary data.</text>
</comment>
<dbReference type="Proteomes" id="UP000253090">
    <property type="component" value="Unassembled WGS sequence"/>
</dbReference>
<dbReference type="GO" id="GO:0003700">
    <property type="term" value="F:DNA-binding transcription factor activity"/>
    <property type="evidence" value="ECO:0007669"/>
    <property type="project" value="TreeGrafter"/>
</dbReference>
<evidence type="ECO:0000256" key="3">
    <source>
        <dbReference type="ARBA" id="ARBA00023125"/>
    </source>
</evidence>
<dbReference type="PANTHER" id="PTHR30055:SF226">
    <property type="entry name" value="HTH-TYPE TRANSCRIPTIONAL REGULATOR PKSA"/>
    <property type="match status" value="1"/>
</dbReference>
<name>A0A369BDU5_9BACL</name>
<evidence type="ECO:0000259" key="6">
    <source>
        <dbReference type="PROSITE" id="PS50977"/>
    </source>
</evidence>
<dbReference type="PANTHER" id="PTHR30055">
    <property type="entry name" value="HTH-TYPE TRANSCRIPTIONAL REGULATOR RUTR"/>
    <property type="match status" value="1"/>
</dbReference>
<evidence type="ECO:0000256" key="4">
    <source>
        <dbReference type="ARBA" id="ARBA00023163"/>
    </source>
</evidence>
<dbReference type="GO" id="GO:0000976">
    <property type="term" value="F:transcription cis-regulatory region binding"/>
    <property type="evidence" value="ECO:0007669"/>
    <property type="project" value="TreeGrafter"/>
</dbReference>
<reference evidence="7 8" key="1">
    <citation type="submission" date="2018-07" db="EMBL/GenBank/DDBJ databases">
        <title>Genomic Encyclopedia of Type Strains, Phase III (KMG-III): the genomes of soil and plant-associated and newly described type strains.</title>
        <authorList>
            <person name="Whitman W."/>
        </authorList>
    </citation>
    <scope>NUCLEOTIDE SEQUENCE [LARGE SCALE GENOMIC DNA]</scope>
    <source>
        <strain evidence="7 8">CECT 8333</strain>
    </source>
</reference>
<dbReference type="AlphaFoldDB" id="A0A369BDU5"/>
<evidence type="ECO:0000256" key="1">
    <source>
        <dbReference type="ARBA" id="ARBA00022491"/>
    </source>
</evidence>
<evidence type="ECO:0000256" key="5">
    <source>
        <dbReference type="PROSITE-ProRule" id="PRU00335"/>
    </source>
</evidence>
<organism evidence="7 8">
    <name type="scientific">Fontibacillus phaseoli</name>
    <dbReference type="NCBI Taxonomy" id="1416533"/>
    <lineage>
        <taxon>Bacteria</taxon>
        <taxon>Bacillati</taxon>
        <taxon>Bacillota</taxon>
        <taxon>Bacilli</taxon>
        <taxon>Bacillales</taxon>
        <taxon>Paenibacillaceae</taxon>
        <taxon>Fontibacillus</taxon>
    </lineage>
</organism>
<dbReference type="OrthoDB" id="9810250at2"/>
<keyword evidence="1" id="KW-0678">Repressor</keyword>
<dbReference type="InterPro" id="IPR036271">
    <property type="entry name" value="Tet_transcr_reg_TetR-rel_C_sf"/>
</dbReference>
<dbReference type="InterPro" id="IPR039538">
    <property type="entry name" value="BetI_C"/>
</dbReference>
<dbReference type="PROSITE" id="PS50977">
    <property type="entry name" value="HTH_TETR_2"/>
    <property type="match status" value="1"/>
</dbReference>
<dbReference type="SUPFAM" id="SSF48498">
    <property type="entry name" value="Tetracyclin repressor-like, C-terminal domain"/>
    <property type="match status" value="1"/>
</dbReference>
<dbReference type="SUPFAM" id="SSF46689">
    <property type="entry name" value="Homeodomain-like"/>
    <property type="match status" value="1"/>
</dbReference>
<feature type="domain" description="HTH tetR-type" evidence="6">
    <location>
        <begin position="8"/>
        <end position="68"/>
    </location>
</feature>
<dbReference type="InterPro" id="IPR050109">
    <property type="entry name" value="HTH-type_TetR-like_transc_reg"/>
</dbReference>
<dbReference type="PRINTS" id="PR00455">
    <property type="entry name" value="HTHTETR"/>
</dbReference>
<dbReference type="InterPro" id="IPR001647">
    <property type="entry name" value="HTH_TetR"/>
</dbReference>
<evidence type="ECO:0000256" key="2">
    <source>
        <dbReference type="ARBA" id="ARBA00023015"/>
    </source>
</evidence>
<gene>
    <name evidence="7" type="ORF">DFP94_104177</name>
</gene>
<keyword evidence="4" id="KW-0804">Transcription</keyword>
<dbReference type="Pfam" id="PF00440">
    <property type="entry name" value="TetR_N"/>
    <property type="match status" value="1"/>
</dbReference>
<dbReference type="Gene3D" id="1.10.357.10">
    <property type="entry name" value="Tetracycline Repressor, domain 2"/>
    <property type="match status" value="1"/>
</dbReference>
<evidence type="ECO:0000313" key="7">
    <source>
        <dbReference type="EMBL" id="RCX19723.1"/>
    </source>
</evidence>
<proteinExistence type="predicted"/>
<dbReference type="Pfam" id="PF13977">
    <property type="entry name" value="TetR_C_6"/>
    <property type="match status" value="1"/>
</dbReference>
<sequence>MPKQGMEPVRRAETMNATLECIYEHGIERITLDMVAAKAGFSKGIVAYYFKSKKNLILESLKAFLSAYSQKISSSIQEGMPPLEMVSTVVEVALPPVSDTSQETIQVSTLEGAEHIRLPQERIAKIFIQFISMAAIDEDLRKVMLETYAQDIEGISSLIRHARKADSISELDDKHAAYALLAMIYGLSFFRTHNFMPVESTDNRDIAFDFIHRLFGA</sequence>
<evidence type="ECO:0000313" key="8">
    <source>
        <dbReference type="Proteomes" id="UP000253090"/>
    </source>
</evidence>
<accession>A0A369BDU5</accession>